<evidence type="ECO:0000256" key="5">
    <source>
        <dbReference type="ARBA" id="ARBA00022723"/>
    </source>
</evidence>
<sequence length="297" mass="33207">MSRVQKTLRAVRAPVSAGPAKVFESVFVFLLSVASVILRHFRKPSRKLDQRKPPRKLDQRKPPRKLDQHGTDRLRLQLLRSLPFELEYFRSALFLLFFFLFLIVLDCGHIRGSLAQEEATRRIGHCQETAADGTLVMYTDGSCIGNKNVRSSAAPAGWGVVALKWRNDDTPQTLHEDCGPVVLDRRSDGYLGAEHGSNNTAELTGIAEALKYAKNLPASSSEPVEIRFDSVYAAKSVMGQFNGEKNKTLIKNCRKLLAEVQAVRPVEFVHVKGHSDETYNDRADVLAKRGALQPARR</sequence>
<evidence type="ECO:0000256" key="8">
    <source>
        <dbReference type="SAM" id="MobiDB-lite"/>
    </source>
</evidence>
<dbReference type="InterPro" id="IPR050092">
    <property type="entry name" value="RNase_H"/>
</dbReference>
<evidence type="ECO:0000259" key="10">
    <source>
        <dbReference type="PROSITE" id="PS50879"/>
    </source>
</evidence>
<dbReference type="Proteomes" id="UP000241890">
    <property type="component" value="Unassembled WGS sequence"/>
</dbReference>
<dbReference type="Pfam" id="PF00075">
    <property type="entry name" value="RNase_H"/>
    <property type="match status" value="1"/>
</dbReference>
<keyword evidence="9" id="KW-1133">Transmembrane helix</keyword>
<dbReference type="GO" id="GO:0004523">
    <property type="term" value="F:RNA-DNA hybrid ribonuclease activity"/>
    <property type="evidence" value="ECO:0007669"/>
    <property type="project" value="UniProtKB-EC"/>
</dbReference>
<proteinExistence type="inferred from homology"/>
<evidence type="ECO:0000256" key="6">
    <source>
        <dbReference type="ARBA" id="ARBA00022759"/>
    </source>
</evidence>
<protein>
    <recommendedName>
        <fullName evidence="3">ribonuclease H</fullName>
        <ecNumber evidence="3">3.1.26.4</ecNumber>
    </recommendedName>
</protein>
<keyword evidence="9" id="KW-0472">Membrane</keyword>
<dbReference type="PROSITE" id="PS50879">
    <property type="entry name" value="RNASE_H_1"/>
    <property type="match status" value="1"/>
</dbReference>
<evidence type="ECO:0000256" key="4">
    <source>
        <dbReference type="ARBA" id="ARBA00022722"/>
    </source>
</evidence>
<keyword evidence="9" id="KW-0812">Transmembrane</keyword>
<comment type="caution">
    <text evidence="11">The sequence shown here is derived from an EMBL/GenBank/DDBJ whole genome shotgun (WGS) entry which is preliminary data.</text>
</comment>
<evidence type="ECO:0000256" key="3">
    <source>
        <dbReference type="ARBA" id="ARBA00012180"/>
    </source>
</evidence>
<evidence type="ECO:0000313" key="12">
    <source>
        <dbReference type="Proteomes" id="UP000241890"/>
    </source>
</evidence>
<dbReference type="InParanoid" id="A0A2R5GEF8"/>
<gene>
    <name evidence="11" type="ORF">FCC1311_043412</name>
</gene>
<keyword evidence="5" id="KW-0479">Metal-binding</keyword>
<keyword evidence="12" id="KW-1185">Reference proteome</keyword>
<dbReference type="Gene3D" id="3.30.420.10">
    <property type="entry name" value="Ribonuclease H-like superfamily/Ribonuclease H"/>
    <property type="match status" value="1"/>
</dbReference>
<evidence type="ECO:0000256" key="2">
    <source>
        <dbReference type="ARBA" id="ARBA00005300"/>
    </source>
</evidence>
<evidence type="ECO:0000256" key="7">
    <source>
        <dbReference type="ARBA" id="ARBA00022801"/>
    </source>
</evidence>
<name>A0A2R5GEF8_9STRA</name>
<reference evidence="11 12" key="1">
    <citation type="submission" date="2017-12" db="EMBL/GenBank/DDBJ databases">
        <title>Sequencing, de novo assembly and annotation of complete genome of a new Thraustochytrid species, strain FCC1311.</title>
        <authorList>
            <person name="Sedici K."/>
            <person name="Godart F."/>
            <person name="Aiese Cigliano R."/>
            <person name="Sanseverino W."/>
            <person name="Barakat M."/>
            <person name="Ortet P."/>
            <person name="Marechal E."/>
            <person name="Cagnac O."/>
            <person name="Amato A."/>
        </authorList>
    </citation>
    <scope>NUCLEOTIDE SEQUENCE [LARGE SCALE GENOMIC DNA]</scope>
</reference>
<dbReference type="EC" id="3.1.26.4" evidence="3"/>
<keyword evidence="6" id="KW-0255">Endonuclease</keyword>
<comment type="catalytic activity">
    <reaction evidence="1">
        <text>Endonucleolytic cleavage to 5'-phosphomonoester.</text>
        <dbReference type="EC" id="3.1.26.4"/>
    </reaction>
</comment>
<keyword evidence="7" id="KW-0378">Hydrolase</keyword>
<dbReference type="GO" id="GO:0003676">
    <property type="term" value="F:nucleic acid binding"/>
    <property type="evidence" value="ECO:0007669"/>
    <property type="project" value="InterPro"/>
</dbReference>
<dbReference type="InterPro" id="IPR002156">
    <property type="entry name" value="RNaseH_domain"/>
</dbReference>
<comment type="similarity">
    <text evidence="2">Belongs to the RNase H family.</text>
</comment>
<evidence type="ECO:0000256" key="9">
    <source>
        <dbReference type="SAM" id="Phobius"/>
    </source>
</evidence>
<dbReference type="GO" id="GO:0046872">
    <property type="term" value="F:metal ion binding"/>
    <property type="evidence" value="ECO:0007669"/>
    <property type="project" value="UniProtKB-KW"/>
</dbReference>
<dbReference type="AlphaFoldDB" id="A0A2R5GEF8"/>
<feature type="transmembrane region" description="Helical" evidence="9">
    <location>
        <begin position="88"/>
        <end position="105"/>
    </location>
</feature>
<feature type="transmembrane region" description="Helical" evidence="9">
    <location>
        <begin position="22"/>
        <end position="41"/>
    </location>
</feature>
<accession>A0A2R5GEF8</accession>
<dbReference type="SUPFAM" id="SSF53098">
    <property type="entry name" value="Ribonuclease H-like"/>
    <property type="match status" value="1"/>
</dbReference>
<evidence type="ECO:0000256" key="1">
    <source>
        <dbReference type="ARBA" id="ARBA00000077"/>
    </source>
</evidence>
<dbReference type="InterPro" id="IPR012337">
    <property type="entry name" value="RNaseH-like_sf"/>
</dbReference>
<feature type="domain" description="RNase H type-1" evidence="10">
    <location>
        <begin position="131"/>
        <end position="292"/>
    </location>
</feature>
<dbReference type="GO" id="GO:0043137">
    <property type="term" value="P:DNA replication, removal of RNA primer"/>
    <property type="evidence" value="ECO:0007669"/>
    <property type="project" value="TreeGrafter"/>
</dbReference>
<dbReference type="PANTHER" id="PTHR10642:SF26">
    <property type="entry name" value="RIBONUCLEASE H1"/>
    <property type="match status" value="1"/>
</dbReference>
<dbReference type="InterPro" id="IPR036397">
    <property type="entry name" value="RNaseH_sf"/>
</dbReference>
<evidence type="ECO:0000313" key="11">
    <source>
        <dbReference type="EMBL" id="GBG28118.1"/>
    </source>
</evidence>
<dbReference type="EMBL" id="BEYU01000039">
    <property type="protein sequence ID" value="GBG28118.1"/>
    <property type="molecule type" value="Genomic_DNA"/>
</dbReference>
<keyword evidence="4" id="KW-0540">Nuclease</keyword>
<organism evidence="11 12">
    <name type="scientific">Hondaea fermentalgiana</name>
    <dbReference type="NCBI Taxonomy" id="2315210"/>
    <lineage>
        <taxon>Eukaryota</taxon>
        <taxon>Sar</taxon>
        <taxon>Stramenopiles</taxon>
        <taxon>Bigyra</taxon>
        <taxon>Labyrinthulomycetes</taxon>
        <taxon>Thraustochytrida</taxon>
        <taxon>Thraustochytriidae</taxon>
        <taxon>Hondaea</taxon>
    </lineage>
</organism>
<feature type="region of interest" description="Disordered" evidence="8">
    <location>
        <begin position="46"/>
        <end position="68"/>
    </location>
</feature>
<dbReference type="OrthoDB" id="128665at2759"/>
<dbReference type="PANTHER" id="PTHR10642">
    <property type="entry name" value="RIBONUCLEASE H1"/>
    <property type="match status" value="1"/>
</dbReference>